<organism evidence="20 21">
    <name type="scientific">Pseudoclavibacter helvolus</name>
    <dbReference type="NCBI Taxonomy" id="255205"/>
    <lineage>
        <taxon>Bacteria</taxon>
        <taxon>Bacillati</taxon>
        <taxon>Actinomycetota</taxon>
        <taxon>Actinomycetes</taxon>
        <taxon>Micrococcales</taxon>
        <taxon>Microbacteriaceae</taxon>
        <taxon>Pseudoclavibacter</taxon>
    </lineage>
</organism>
<dbReference type="InterPro" id="IPR012309">
    <property type="entry name" value="DNA_ligase_ATP-dep_C"/>
</dbReference>
<dbReference type="GO" id="GO:0006310">
    <property type="term" value="P:DNA recombination"/>
    <property type="evidence" value="ECO:0007669"/>
    <property type="project" value="InterPro"/>
</dbReference>
<dbReference type="Gene3D" id="3.30.470.30">
    <property type="entry name" value="DNA ligase/mRNA capping enzyme"/>
    <property type="match status" value="1"/>
</dbReference>
<evidence type="ECO:0000256" key="6">
    <source>
        <dbReference type="ARBA" id="ARBA00022695"/>
    </source>
</evidence>
<evidence type="ECO:0000256" key="9">
    <source>
        <dbReference type="ARBA" id="ARBA00022839"/>
    </source>
</evidence>
<dbReference type="GO" id="GO:0006281">
    <property type="term" value="P:DNA repair"/>
    <property type="evidence" value="ECO:0007669"/>
    <property type="project" value="InterPro"/>
</dbReference>
<evidence type="ECO:0000256" key="1">
    <source>
        <dbReference type="ARBA" id="ARBA00001936"/>
    </source>
</evidence>
<evidence type="ECO:0000256" key="7">
    <source>
        <dbReference type="ARBA" id="ARBA00022722"/>
    </source>
</evidence>
<evidence type="ECO:0000256" key="15">
    <source>
        <dbReference type="ARBA" id="ARBA00034003"/>
    </source>
</evidence>
<dbReference type="Pfam" id="PF01068">
    <property type="entry name" value="DNA_ligase_A_M"/>
    <property type="match status" value="1"/>
</dbReference>
<evidence type="ECO:0000256" key="10">
    <source>
        <dbReference type="ARBA" id="ARBA00022932"/>
    </source>
</evidence>
<dbReference type="SUPFAM" id="SSF50249">
    <property type="entry name" value="Nucleic acid-binding proteins"/>
    <property type="match status" value="1"/>
</dbReference>
<reference evidence="20 21" key="1">
    <citation type="submission" date="2020-08" db="EMBL/GenBank/DDBJ databases">
        <title>Sequencing the genomes of 1000 actinobacteria strains.</title>
        <authorList>
            <person name="Klenk H.-P."/>
        </authorList>
    </citation>
    <scope>NUCLEOTIDE SEQUENCE [LARGE SCALE GENOMIC DNA]</scope>
    <source>
        <strain evidence="20 21">DSM 20419</strain>
    </source>
</reference>
<evidence type="ECO:0000256" key="8">
    <source>
        <dbReference type="ARBA" id="ARBA00022801"/>
    </source>
</evidence>
<dbReference type="EC" id="6.5.1.1" evidence="3"/>
<accession>A0A7W4UMA1</accession>
<dbReference type="PANTHER" id="PTHR45674">
    <property type="entry name" value="DNA LIGASE 1/3 FAMILY MEMBER"/>
    <property type="match status" value="1"/>
</dbReference>
<evidence type="ECO:0000256" key="4">
    <source>
        <dbReference type="ARBA" id="ARBA00022598"/>
    </source>
</evidence>
<feature type="region of interest" description="Disordered" evidence="18">
    <location>
        <begin position="287"/>
        <end position="306"/>
    </location>
</feature>
<dbReference type="Pfam" id="PF21686">
    <property type="entry name" value="LigD_Prim-Pol"/>
    <property type="match status" value="1"/>
</dbReference>
<dbReference type="Pfam" id="PF04679">
    <property type="entry name" value="DNA_ligase_A_C"/>
    <property type="match status" value="1"/>
</dbReference>
<dbReference type="GO" id="GO:0005524">
    <property type="term" value="F:ATP binding"/>
    <property type="evidence" value="ECO:0007669"/>
    <property type="project" value="InterPro"/>
</dbReference>
<dbReference type="InterPro" id="IPR012340">
    <property type="entry name" value="NA-bd_OB-fold"/>
</dbReference>
<comment type="similarity">
    <text evidence="16">In the C-terminal section; belongs to the ATP-dependent DNA ligase family.</text>
</comment>
<dbReference type="CDD" id="cd07971">
    <property type="entry name" value="OBF_DNA_ligase_LigD"/>
    <property type="match status" value="1"/>
</dbReference>
<dbReference type="InterPro" id="IPR050191">
    <property type="entry name" value="ATP-dep_DNA_ligase"/>
</dbReference>
<feature type="compositionally biased region" description="Polar residues" evidence="18">
    <location>
        <begin position="287"/>
        <end position="296"/>
    </location>
</feature>
<evidence type="ECO:0000256" key="5">
    <source>
        <dbReference type="ARBA" id="ARBA00022679"/>
    </source>
</evidence>
<dbReference type="SUPFAM" id="SSF56091">
    <property type="entry name" value="DNA ligase/mRNA capping enzyme, catalytic domain"/>
    <property type="match status" value="1"/>
</dbReference>
<protein>
    <recommendedName>
        <fullName evidence="3">DNA ligase (ATP)</fullName>
        <ecNumber evidence="3">6.5.1.1</ecNumber>
    </recommendedName>
    <alternativeName>
        <fullName evidence="14">NHEJ DNA polymerase</fullName>
    </alternativeName>
</protein>
<comment type="cofactor">
    <cofactor evidence="1">
        <name>Mn(2+)</name>
        <dbReference type="ChEBI" id="CHEBI:29035"/>
    </cofactor>
</comment>
<evidence type="ECO:0000256" key="3">
    <source>
        <dbReference type="ARBA" id="ARBA00012727"/>
    </source>
</evidence>
<evidence type="ECO:0000313" key="20">
    <source>
        <dbReference type="EMBL" id="MBB2956639.1"/>
    </source>
</evidence>
<evidence type="ECO:0000259" key="19">
    <source>
        <dbReference type="PROSITE" id="PS50160"/>
    </source>
</evidence>
<dbReference type="Gene3D" id="2.40.50.140">
    <property type="entry name" value="Nucleic acid-binding proteins"/>
    <property type="match status" value="1"/>
</dbReference>
<evidence type="ECO:0000256" key="13">
    <source>
        <dbReference type="ARBA" id="ARBA00023268"/>
    </source>
</evidence>
<keyword evidence="10" id="KW-0239">DNA-directed DNA polymerase</keyword>
<keyword evidence="13" id="KW-0511">Multifunctional enzyme</keyword>
<name>A0A7W4UMA1_9MICO</name>
<dbReference type="Gene3D" id="3.30.1490.70">
    <property type="match status" value="1"/>
</dbReference>
<evidence type="ECO:0000256" key="16">
    <source>
        <dbReference type="ARBA" id="ARBA00049981"/>
    </source>
</evidence>
<dbReference type="GO" id="GO:0003910">
    <property type="term" value="F:DNA ligase (ATP) activity"/>
    <property type="evidence" value="ECO:0007669"/>
    <property type="project" value="UniProtKB-EC"/>
</dbReference>
<comment type="caution">
    <text evidence="20">The sequence shown here is derived from an EMBL/GenBank/DDBJ whole genome shotgun (WGS) entry which is preliminary data.</text>
</comment>
<dbReference type="NCBIfam" id="TIGR02777">
    <property type="entry name" value="LigD_PE_dom"/>
    <property type="match status" value="1"/>
</dbReference>
<keyword evidence="8" id="KW-0378">Hydrolase</keyword>
<dbReference type="Proteomes" id="UP000545286">
    <property type="component" value="Unassembled WGS sequence"/>
</dbReference>
<proteinExistence type="inferred from homology"/>
<keyword evidence="9" id="KW-0269">Exonuclease</keyword>
<keyword evidence="4 20" id="KW-0436">Ligase</keyword>
<dbReference type="EMBL" id="JACHWJ010000001">
    <property type="protein sequence ID" value="MBB2956639.1"/>
    <property type="molecule type" value="Genomic_DNA"/>
</dbReference>
<dbReference type="AlphaFoldDB" id="A0A7W4UMA1"/>
<evidence type="ECO:0000256" key="12">
    <source>
        <dbReference type="ARBA" id="ARBA00023211"/>
    </source>
</evidence>
<dbReference type="CDD" id="cd07906">
    <property type="entry name" value="Adenylation_DNA_ligase_LigD_LigC"/>
    <property type="match status" value="1"/>
</dbReference>
<evidence type="ECO:0000256" key="11">
    <source>
        <dbReference type="ARBA" id="ARBA00023125"/>
    </source>
</evidence>
<dbReference type="InterPro" id="IPR012310">
    <property type="entry name" value="DNA_ligase_ATP-dep_cent"/>
</dbReference>
<evidence type="ECO:0000256" key="2">
    <source>
        <dbReference type="ARBA" id="ARBA00007572"/>
    </source>
</evidence>
<dbReference type="GO" id="GO:0003887">
    <property type="term" value="F:DNA-directed DNA polymerase activity"/>
    <property type="evidence" value="ECO:0007669"/>
    <property type="project" value="UniProtKB-KW"/>
</dbReference>
<dbReference type="GO" id="GO:0003677">
    <property type="term" value="F:DNA binding"/>
    <property type="evidence" value="ECO:0007669"/>
    <property type="project" value="UniProtKB-KW"/>
</dbReference>
<comment type="similarity">
    <text evidence="17">In the N-terminal section; belongs to the LigD polymerase family.</text>
</comment>
<evidence type="ECO:0000256" key="14">
    <source>
        <dbReference type="ARBA" id="ARBA00029943"/>
    </source>
</evidence>
<dbReference type="Gene3D" id="3.90.920.10">
    <property type="entry name" value="DNA primase, PRIM domain"/>
    <property type="match status" value="1"/>
</dbReference>
<evidence type="ECO:0000256" key="17">
    <source>
        <dbReference type="ARBA" id="ARBA00049990"/>
    </source>
</evidence>
<keyword evidence="21" id="KW-1185">Reference proteome</keyword>
<dbReference type="NCBIfam" id="TIGR02779">
    <property type="entry name" value="NHEJ_ligase_lig"/>
    <property type="match status" value="1"/>
</dbReference>
<keyword evidence="7" id="KW-0540">Nuclease</keyword>
<comment type="catalytic activity">
    <reaction evidence="15">
        <text>ATP + (deoxyribonucleotide)n-3'-hydroxyl + 5'-phospho-(deoxyribonucleotide)m = (deoxyribonucleotide)n+m + AMP + diphosphate.</text>
        <dbReference type="EC" id="6.5.1.1"/>
    </reaction>
</comment>
<dbReference type="GO" id="GO:0004527">
    <property type="term" value="F:exonuclease activity"/>
    <property type="evidence" value="ECO:0007669"/>
    <property type="project" value="UniProtKB-KW"/>
</dbReference>
<dbReference type="InterPro" id="IPR014144">
    <property type="entry name" value="LigD_PE_domain"/>
</dbReference>
<dbReference type="Pfam" id="PF13298">
    <property type="entry name" value="LigD_N"/>
    <property type="match status" value="1"/>
</dbReference>
<keyword evidence="12" id="KW-0464">Manganese</keyword>
<evidence type="ECO:0000313" key="21">
    <source>
        <dbReference type="Proteomes" id="UP000545286"/>
    </source>
</evidence>
<feature type="domain" description="ATP-dependent DNA ligase family profile" evidence="19">
    <location>
        <begin position="411"/>
        <end position="531"/>
    </location>
</feature>
<evidence type="ECO:0000256" key="18">
    <source>
        <dbReference type="SAM" id="MobiDB-lite"/>
    </source>
</evidence>
<keyword evidence="11" id="KW-0238">DNA-binding</keyword>
<keyword evidence="5" id="KW-0808">Transferase</keyword>
<gene>
    <name evidence="20" type="ORF">FHX72_000751</name>
</gene>
<dbReference type="PANTHER" id="PTHR45674:SF4">
    <property type="entry name" value="DNA LIGASE 1"/>
    <property type="match status" value="1"/>
</dbReference>
<dbReference type="PROSITE" id="PS50160">
    <property type="entry name" value="DNA_LIGASE_A3"/>
    <property type="match status" value="1"/>
</dbReference>
<comment type="similarity">
    <text evidence="2">Belongs to the ATP-dependent DNA ligase family.</text>
</comment>
<dbReference type="InterPro" id="IPR014146">
    <property type="entry name" value="LigD_ligase_dom"/>
</dbReference>
<keyword evidence="6" id="KW-0548">Nucleotidyltransferase</keyword>
<dbReference type="InterPro" id="IPR014145">
    <property type="entry name" value="LigD_pol_dom"/>
</dbReference>
<sequence>MTSGSKGIHLYAALDGTHTSDQVARVAHELARSLEADHPDLVVSEMKMSIRAGKVLVDWSQNNAAKTTIAPYSLRGRVRPTVAVPRTWHELASARLRHLEYEEVLKRMRTRPDPLAAVADAAREDRLARYRSMRDSARTTEPVPAGAPLSSSGRSFVIQEHHARRLHYDFRLEHDGVLVSWAVPKGIPTDVKKNHLAIQTEDHPFEYRSFEGTIPKGEYGAGEVYIWDSGSYELEKWRDGEEVIVTLHGAESGGLGGPTRLALIRTRGSGDKKSTWLLHRMDVATSTVKTTTSPRGESQRPTHHSASVAPMLATTRETNVFEEEDAWSFEMKWDGIRIVASLDAHRARLVTRNGTDVTVAYPEVADALRASMPGRSAVLDGEVVALDGSSRPDFGRLQTRMGLRSNRDVERGVQDVPVHYFAFDLLEVDGESLLARPYAERRALLLETVNEQERLRVPPTISGDAQLALRSSADLGLEGIVAKRLESTYRPGRRSESWVKIKHHRSQEVVVGGWRPGRGRRSHGIGSLLLGIPGPEGLRYVGRVGTGFSNRDLERASTRLEPLTRDSSPFVDVPAADARGAVWVEPELVGEVEFAEWTAGYRLRHPSWRGWRPDKSPADVVPEGS</sequence>